<protein>
    <submittedName>
        <fullName evidence="1">Uncharacterized protein</fullName>
    </submittedName>
</protein>
<dbReference type="EMBL" id="LUEZ02000052">
    <property type="protein sequence ID" value="RDB22101.1"/>
    <property type="molecule type" value="Genomic_DNA"/>
</dbReference>
<gene>
    <name evidence="1" type="ORF">Hypma_010618</name>
</gene>
<evidence type="ECO:0000313" key="1">
    <source>
        <dbReference type="EMBL" id="RDB22101.1"/>
    </source>
</evidence>
<sequence>MGFANDCSRFPPTRHPTGAPRLDAIYPFPALIRVQPYVRDLLETVPDFRPHGTPLEHPTWMQYTRSPPYFETDRDLQATVPDFRPQAPRRSSPPGRIIPSLFFILSAIRGGQWEFPFIIGFFFSLPQLCFNIFSPPCWTRVRVVTRKEWQLLRGFQLYAHPVFFSIPPAN</sequence>
<dbReference type="AlphaFoldDB" id="A0A369JIS6"/>
<dbReference type="Proteomes" id="UP000076154">
    <property type="component" value="Unassembled WGS sequence"/>
</dbReference>
<accession>A0A369JIS6</accession>
<name>A0A369JIS6_HYPMA</name>
<reference evidence="1" key="1">
    <citation type="submission" date="2018-04" db="EMBL/GenBank/DDBJ databases">
        <title>Whole genome sequencing of Hypsizygus marmoreus.</title>
        <authorList>
            <person name="Choi I.-G."/>
            <person name="Min B."/>
            <person name="Kim J.-G."/>
            <person name="Kim S."/>
            <person name="Oh Y.-L."/>
            <person name="Kong W.-S."/>
            <person name="Park H."/>
            <person name="Jeong J."/>
            <person name="Song E.-S."/>
        </authorList>
    </citation>
    <scope>NUCLEOTIDE SEQUENCE [LARGE SCALE GENOMIC DNA]</scope>
    <source>
        <strain evidence="1">51987-8</strain>
    </source>
</reference>
<dbReference type="InParanoid" id="A0A369JIS6"/>
<evidence type="ECO:0000313" key="2">
    <source>
        <dbReference type="Proteomes" id="UP000076154"/>
    </source>
</evidence>
<keyword evidence="2" id="KW-1185">Reference proteome</keyword>
<organism evidence="1 2">
    <name type="scientific">Hypsizygus marmoreus</name>
    <name type="common">White beech mushroom</name>
    <name type="synonym">Agaricus marmoreus</name>
    <dbReference type="NCBI Taxonomy" id="39966"/>
    <lineage>
        <taxon>Eukaryota</taxon>
        <taxon>Fungi</taxon>
        <taxon>Dikarya</taxon>
        <taxon>Basidiomycota</taxon>
        <taxon>Agaricomycotina</taxon>
        <taxon>Agaricomycetes</taxon>
        <taxon>Agaricomycetidae</taxon>
        <taxon>Agaricales</taxon>
        <taxon>Tricholomatineae</taxon>
        <taxon>Lyophyllaceae</taxon>
        <taxon>Hypsizygus</taxon>
    </lineage>
</organism>
<proteinExistence type="predicted"/>
<comment type="caution">
    <text evidence="1">The sequence shown here is derived from an EMBL/GenBank/DDBJ whole genome shotgun (WGS) entry which is preliminary data.</text>
</comment>